<evidence type="ECO:0000259" key="3">
    <source>
        <dbReference type="Pfam" id="PF18971"/>
    </source>
</evidence>
<dbReference type="Gene3D" id="1.20.120.1270">
    <property type="entry name" value="CagA exotoxin domain III"/>
    <property type="match status" value="4"/>
</dbReference>
<name>A0A224ATL4_HELPX</name>
<dbReference type="Pfam" id="PF18971">
    <property type="entry name" value="CagA_N"/>
    <property type="match status" value="1"/>
</dbReference>
<evidence type="ECO:0000256" key="1">
    <source>
        <dbReference type="SAM" id="Coils"/>
    </source>
</evidence>
<dbReference type="GO" id="GO:0019534">
    <property type="term" value="F:toxin transmembrane transporter activity"/>
    <property type="evidence" value="ECO:0007669"/>
    <property type="project" value="InterPro"/>
</dbReference>
<dbReference type="NCBIfam" id="NF033422">
    <property type="entry name" value="onco_T4SS_CagA"/>
    <property type="match status" value="1"/>
</dbReference>
<keyword evidence="1" id="KW-0175">Coiled coil</keyword>
<sequence length="1181" mass="131908">MTNETIDQTTTPDQTLNPTDFVPQRFINNLQVAFLEVDNAVASYDPDQKPIVDKNDRDNRQAFEKISQLREEYANKAIKNPAKKNQYFSDFINKSNDLIDKDNLIAVDSSVDSFKKFGDQRYQIFTSWVSLQKDPSKINIQQIRNFMENIIQPPISDDKEKAEFLRSAKQSFAGIIIGNQIRSDQKFMGVFDESLKERQEAEKNAEPSGGDWLDFFLSFVFNKKQSSDLKETLHQEPRPDFEQNLATTTTDIQGLPPEARDLLDERGNFFKFTLGDMEMLDVEGVADNDPNYKFNQLLIHNNALSSVLMGSHNGIEPEKVSLLYGDNGGPEARHDWNATVGYKDQQGSNVATLINAHLHNGSGLIIAGNEDGIKNPSFYLYKEDQLTGLKQAMSQEEIQNKVDFMEFLAKNNAKLDNLSEKEKEKFQTEIEYFQKDRKAYLDALGNDHIAFVSKKDQKHLALVTEFGNGEVSYTLKDYGKKQDKALDGEVKTTLQGSLKYDGVMFVDYSNFKYTNASKSPDKGVGTTNGVSHLEANLSKVAVFNLPNLNNLAITNHIRRDLEDKLWAKGLSPQEANKLIKDFLNSNKEMVGKVLNFNKTVAEAKNTGNYDGVKKAQKDLEKSLRKREHLEKEVAKKLESRNDNKNRMEAKAQANSQKDKIFALINQEASKEARAAAFDPNLKGVRSELSDKLENINKNLKDFGKSFDELKSGKNNDFSKAEETLKALKDSVKDLGINPEWISKIENLNAALNDFKNGKNKDFSKVTQAKSDLENSIKDVIINQKITDKVDNLNQAVSETKLTGDFSKVEQALAELKNLSLDQKNESFNVGKNSDLQFVRDSVRGTLVGNGLSKTEATKLSKNFSDIRKELSEKLFGKSNSDGLKNNEEPIYAQVNKKKAGQAASPEEPIYAQVAKKVSAKIDQLNEATSAINRKIDRINKIASAGKGVGGFSGAGQSASPEPIYATIDFDEANQAGFPLRRYAGVNDLSKVGLSREQELTRRIGDLSQAVSEAKTGHFGNLEQKIDELKDSTKNNASKLWVESAKQVPTGLQAKLDNYATNSHTRINSNVQSGTINEKATGMLTQKNPEWLKLVNDKIVAHNVGSIPLSDYDKIGFNQKNMKDYSDSFKFSTKLNNAVKDIKSSFVQFLTNTFSAGAYSLAKANAELGVKNINTKSGFQKS</sequence>
<reference evidence="4" key="1">
    <citation type="submission" date="2017-08" db="EMBL/GenBank/DDBJ databases">
        <title>Advanced non-cardia gastric cancer and Helicobacter pylori infection in Vietnam.</title>
        <authorList>
            <person name="Binh T.T."/>
            <person name="Tuan V.P."/>
            <person name="Dung H.D."/>
            <person name="Tung P.H."/>
            <person name="Tri T.D."/>
            <person name="Thuan N.P."/>
            <person name="Khien V.V."/>
            <person name="Hoan P.Q."/>
            <person name="Suzuki R."/>
            <person name="Uchida T."/>
            <person name="Trang T.T."/>
            <person name="Yamaoka Y."/>
        </authorList>
    </citation>
    <scope>NUCLEOTIDE SEQUENCE</scope>
    <source>
        <strain evidence="4">HN111</strain>
    </source>
</reference>
<protein>
    <submittedName>
        <fullName evidence="4">Cytotoxin-associated protein A</fullName>
    </submittedName>
</protein>
<feature type="domain" description="CagA N-terminal" evidence="3">
    <location>
        <begin position="1"/>
        <end position="869"/>
    </location>
</feature>
<gene>
    <name evidence="4" type="primary">cagA</name>
</gene>
<evidence type="ECO:0000259" key="2">
    <source>
        <dbReference type="Pfam" id="PF03507"/>
    </source>
</evidence>
<evidence type="ECO:0000313" key="4">
    <source>
        <dbReference type="EMBL" id="BBA20669.1"/>
    </source>
</evidence>
<dbReference type="EMBL" id="LC314755">
    <property type="protein sequence ID" value="BBA20669.1"/>
    <property type="molecule type" value="Genomic_DNA"/>
</dbReference>
<proteinExistence type="predicted"/>
<dbReference type="InterPro" id="IPR045157">
    <property type="entry name" value="CagA_N"/>
</dbReference>
<dbReference type="AlphaFoldDB" id="A0A224ATL4"/>
<dbReference type="Gene3D" id="1.10.357.130">
    <property type="match status" value="1"/>
</dbReference>
<dbReference type="Pfam" id="PF03507">
    <property type="entry name" value="CagA"/>
    <property type="match status" value="1"/>
</dbReference>
<dbReference type="InterPro" id="IPR004355">
    <property type="entry name" value="IVSec_CagA"/>
</dbReference>
<feature type="coiled-coil region" evidence="1">
    <location>
        <begin position="612"/>
        <end position="654"/>
    </location>
</feature>
<accession>A0A224ATL4</accession>
<dbReference type="InterPro" id="IPR005169">
    <property type="entry name" value="CagA_C"/>
</dbReference>
<organism evidence="4">
    <name type="scientific">Helicobacter pylori</name>
    <name type="common">Campylobacter pylori</name>
    <dbReference type="NCBI Taxonomy" id="210"/>
    <lineage>
        <taxon>Bacteria</taxon>
        <taxon>Pseudomonadati</taxon>
        <taxon>Campylobacterota</taxon>
        <taxon>Epsilonproteobacteria</taxon>
        <taxon>Campylobacterales</taxon>
        <taxon>Helicobacteraceae</taxon>
        <taxon>Helicobacter</taxon>
    </lineage>
</organism>
<feature type="domain" description="CagA exotoxin phosphopeptide substrate mimic region" evidence="2">
    <location>
        <begin position="974"/>
        <end position="1006"/>
    </location>
</feature>
<dbReference type="PRINTS" id="PR01553">
    <property type="entry name" value="TYPE4SSCAGA"/>
</dbReference>